<dbReference type="AlphaFoldDB" id="A0A158CU25"/>
<feature type="domain" description="Hydantoinase B/oxoprolinase" evidence="1">
    <location>
        <begin position="2"/>
        <end position="534"/>
    </location>
</feature>
<dbReference type="GO" id="GO:0005829">
    <property type="term" value="C:cytosol"/>
    <property type="evidence" value="ECO:0007669"/>
    <property type="project" value="TreeGrafter"/>
</dbReference>
<proteinExistence type="predicted"/>
<dbReference type="GO" id="GO:0017168">
    <property type="term" value="F:5-oxoprolinase (ATP-hydrolyzing) activity"/>
    <property type="evidence" value="ECO:0007669"/>
    <property type="project" value="TreeGrafter"/>
</dbReference>
<evidence type="ECO:0000313" key="3">
    <source>
        <dbReference type="Proteomes" id="UP000054903"/>
    </source>
</evidence>
<evidence type="ECO:0000313" key="2">
    <source>
        <dbReference type="EMBL" id="SAK85882.1"/>
    </source>
</evidence>
<accession>A0A158CU25</accession>
<dbReference type="InterPro" id="IPR003692">
    <property type="entry name" value="Hydantoinase_B"/>
</dbReference>
<dbReference type="RefSeq" id="WP_061136658.1">
    <property type="nucleotide sequence ID" value="NZ_FCNX02000012.1"/>
</dbReference>
<dbReference type="Pfam" id="PF02538">
    <property type="entry name" value="Hydantoinase_B"/>
    <property type="match status" value="1"/>
</dbReference>
<dbReference type="PANTHER" id="PTHR11365">
    <property type="entry name" value="5-OXOPROLINASE RELATED"/>
    <property type="match status" value="1"/>
</dbReference>
<evidence type="ECO:0000259" key="1">
    <source>
        <dbReference type="Pfam" id="PF02538"/>
    </source>
</evidence>
<dbReference type="STRING" id="1777138.AWB77_04542"/>
<keyword evidence="3" id="KW-1185">Reference proteome</keyword>
<dbReference type="Proteomes" id="UP000054903">
    <property type="component" value="Unassembled WGS sequence"/>
</dbReference>
<reference evidence="2" key="1">
    <citation type="submission" date="2016-01" db="EMBL/GenBank/DDBJ databases">
        <authorList>
            <person name="Peeters C."/>
        </authorList>
    </citation>
    <scope>NUCLEOTIDE SEQUENCE</scope>
    <source>
        <strain evidence="2">LMG 29320</strain>
    </source>
</reference>
<dbReference type="OrthoDB" id="8612863at2"/>
<dbReference type="GO" id="GO:0006749">
    <property type="term" value="P:glutathione metabolic process"/>
    <property type="evidence" value="ECO:0007669"/>
    <property type="project" value="TreeGrafter"/>
</dbReference>
<dbReference type="PANTHER" id="PTHR11365:SF23">
    <property type="entry name" value="HYPOTHETICAL 5-OXOPROLINASE (EUROFUNG)-RELATED"/>
    <property type="match status" value="1"/>
</dbReference>
<comment type="caution">
    <text evidence="2">The sequence shown here is derived from an EMBL/GenBank/DDBJ whole genome shotgun (WGS) entry which is preliminary data.</text>
</comment>
<sequence>MDLVTMNILESTMVSICREMGITLMKTSYSTIFNEALDFTCGLANTDGEMIAVADYCPAQIGGMPLLVKSCLKEIDLDDLGEGDVILHNDPYRGGLHTPEHTFFKPIYVEGELVAWAVAIGHIAEVGGMAPGGFCGEATEIFHEGLRIPPVKVKTRGKDNRDIWKLLLANVRTPRANYGDLRALIAAVDLGEKQFKGVLAKYGKERVRENVSDLLLYSERRMRAELEAIPDGIYAFTDHIESDGIDAGRRYEVRVEVHKTGGNIVVDYTGSSPQAAGPINATLGVATSAAYNAILHMTDPSIPRNSGCFRPIRIVAPGGTIVNVDFPAPEVGGNTETHPRIVGAILGAMANAVPNRVMAAEGATHCNFVFGGVGAASGEYFACYDLEAVGWGGRAFADGNDAVDSINGNCRITPVEVYETRFPWRIEKLAFNQDSCGAGEYRGGVGYSKQMLCLNELITVSQMTDRHELAPWGLNGGLEGGLGATLVKKAGASAWQTMREAYGKASSSRYSNVPIRRGDRVTLVTPGGGGYGDPKSRSAEAVSADVLDGYVSADAARNIYGRTEA</sequence>
<gene>
    <name evidence="2" type="ORF">AWB77_04542</name>
</gene>
<name>A0A158CU25_9BURK</name>
<organism evidence="2 3">
    <name type="scientific">Caballeronia fortuita</name>
    <dbReference type="NCBI Taxonomy" id="1777138"/>
    <lineage>
        <taxon>Bacteria</taxon>
        <taxon>Pseudomonadati</taxon>
        <taxon>Pseudomonadota</taxon>
        <taxon>Betaproteobacteria</taxon>
        <taxon>Burkholderiales</taxon>
        <taxon>Burkholderiaceae</taxon>
        <taxon>Caballeronia</taxon>
    </lineage>
</organism>
<dbReference type="InterPro" id="IPR045079">
    <property type="entry name" value="Oxoprolinase-like"/>
</dbReference>
<dbReference type="EMBL" id="FCNX02000012">
    <property type="protein sequence ID" value="SAK85882.1"/>
    <property type="molecule type" value="Genomic_DNA"/>
</dbReference>
<protein>
    <submittedName>
        <fullName evidence="2">5-oxoprolinase (ATP-hydrolyzing)</fullName>
    </submittedName>
</protein>